<comment type="caution">
    <text evidence="2">The sequence shown here is derived from an EMBL/GenBank/DDBJ whole genome shotgun (WGS) entry which is preliminary data.</text>
</comment>
<feature type="transmembrane region" description="Helical" evidence="1">
    <location>
        <begin position="56"/>
        <end position="76"/>
    </location>
</feature>
<feature type="transmembrane region" description="Helical" evidence="1">
    <location>
        <begin position="88"/>
        <end position="110"/>
    </location>
</feature>
<dbReference type="EMBL" id="BARS01010868">
    <property type="protein sequence ID" value="GAF98071.1"/>
    <property type="molecule type" value="Genomic_DNA"/>
</dbReference>
<name>X0UFJ2_9ZZZZ</name>
<keyword evidence="1" id="KW-1133">Transmembrane helix</keyword>
<protein>
    <submittedName>
        <fullName evidence="2">Uncharacterized protein</fullName>
    </submittedName>
</protein>
<organism evidence="2">
    <name type="scientific">marine sediment metagenome</name>
    <dbReference type="NCBI Taxonomy" id="412755"/>
    <lineage>
        <taxon>unclassified sequences</taxon>
        <taxon>metagenomes</taxon>
        <taxon>ecological metagenomes</taxon>
    </lineage>
</organism>
<reference evidence="2" key="1">
    <citation type="journal article" date="2014" name="Front. Microbiol.">
        <title>High frequency of phylogenetically diverse reductive dehalogenase-homologous genes in deep subseafloor sedimentary metagenomes.</title>
        <authorList>
            <person name="Kawai M."/>
            <person name="Futagami T."/>
            <person name="Toyoda A."/>
            <person name="Takaki Y."/>
            <person name="Nishi S."/>
            <person name="Hori S."/>
            <person name="Arai W."/>
            <person name="Tsubouchi T."/>
            <person name="Morono Y."/>
            <person name="Uchiyama I."/>
            <person name="Ito T."/>
            <person name="Fujiyama A."/>
            <person name="Inagaki F."/>
            <person name="Takami H."/>
        </authorList>
    </citation>
    <scope>NUCLEOTIDE SEQUENCE</scope>
    <source>
        <strain evidence="2">Expedition CK06-06</strain>
    </source>
</reference>
<feature type="transmembrane region" description="Helical" evidence="1">
    <location>
        <begin position="23"/>
        <end position="44"/>
    </location>
</feature>
<feature type="non-terminal residue" evidence="2">
    <location>
        <position position="111"/>
    </location>
</feature>
<keyword evidence="1" id="KW-0812">Transmembrane</keyword>
<evidence type="ECO:0000256" key="1">
    <source>
        <dbReference type="SAM" id="Phobius"/>
    </source>
</evidence>
<evidence type="ECO:0000313" key="2">
    <source>
        <dbReference type="EMBL" id="GAF98071.1"/>
    </source>
</evidence>
<sequence>MIADSAASSGWQRGATYSPRQRFWLFLSICGLGVSSILTQLVLMREMLSVFSGNEMVFGIILGNWLLLMGAGTFLGRAAARLHRPMPVLLTVQILTALLPPAAVFALRALR</sequence>
<gene>
    <name evidence="2" type="ORF">S01H1_19977</name>
</gene>
<proteinExistence type="predicted"/>
<keyword evidence="1" id="KW-0472">Membrane</keyword>
<accession>X0UFJ2</accession>
<dbReference type="AlphaFoldDB" id="X0UFJ2"/>